<feature type="domain" description="DUF1618" evidence="1">
    <location>
        <begin position="245"/>
        <end position="326"/>
    </location>
</feature>
<protein>
    <recommendedName>
        <fullName evidence="1">DUF1618 domain-containing protein</fullName>
    </recommendedName>
</protein>
<gene>
    <name evidence="2" type="ORF">PVAP13_8KG391966</name>
</gene>
<comment type="caution">
    <text evidence="2">The sequence shown here is derived from an EMBL/GenBank/DDBJ whole genome shotgun (WGS) entry which is preliminary data.</text>
</comment>
<sequence length="403" mass="44847">MEEPDEPMVMKPSSRSRPPRWIILDRFIHRSSHADARGDSTASAPSSTCTGRPIRASLRVAAAAAFPAVSRLHLHWSARLEFSGCLPEPRLIAAHDHAILFMAIVPLEGCSDTHVFPIDLFVYSAFSSPPALHRLPACFAGGVSTPDEDFYFKPYSRRQQRPMLDEEMGILCHGGDGEFTVADFTNFGRDDGELCLLRHRHYSAGSQRKIGAEWMVRSVRFPQGPSDHYWITDAVVPVDGRFLCWVDNYQGNLVVDVLLAGDESSPGPVEPRYIPLPDEALGSDRLDPDGDCPDKARCVCATAGGMIKLVCIEDSSPSRRRSADFTLSLPRVKPEYPLVSLVDPDATCFLLKAGHGVYWMIEVDMRNKLRCSKEEEWCSAKRVCRNCFDGHSFIPSEISTYLS</sequence>
<dbReference type="Pfam" id="PF07762">
    <property type="entry name" value="DUF1618"/>
    <property type="match status" value="1"/>
</dbReference>
<organism evidence="2 3">
    <name type="scientific">Panicum virgatum</name>
    <name type="common">Blackwell switchgrass</name>
    <dbReference type="NCBI Taxonomy" id="38727"/>
    <lineage>
        <taxon>Eukaryota</taxon>
        <taxon>Viridiplantae</taxon>
        <taxon>Streptophyta</taxon>
        <taxon>Embryophyta</taxon>
        <taxon>Tracheophyta</taxon>
        <taxon>Spermatophyta</taxon>
        <taxon>Magnoliopsida</taxon>
        <taxon>Liliopsida</taxon>
        <taxon>Poales</taxon>
        <taxon>Poaceae</taxon>
        <taxon>PACMAD clade</taxon>
        <taxon>Panicoideae</taxon>
        <taxon>Panicodae</taxon>
        <taxon>Paniceae</taxon>
        <taxon>Panicinae</taxon>
        <taxon>Panicum</taxon>
        <taxon>Panicum sect. Hiantes</taxon>
    </lineage>
</organism>
<dbReference type="PANTHER" id="PTHR33074">
    <property type="entry name" value="EXPRESSED PROTEIN-RELATED"/>
    <property type="match status" value="1"/>
</dbReference>
<dbReference type="EMBL" id="CM029051">
    <property type="protein sequence ID" value="KAG2564233.1"/>
    <property type="molecule type" value="Genomic_DNA"/>
</dbReference>
<reference evidence="2" key="1">
    <citation type="submission" date="2020-05" db="EMBL/GenBank/DDBJ databases">
        <title>WGS assembly of Panicum virgatum.</title>
        <authorList>
            <person name="Lovell J.T."/>
            <person name="Jenkins J."/>
            <person name="Shu S."/>
            <person name="Juenger T.E."/>
            <person name="Schmutz J."/>
        </authorList>
    </citation>
    <scope>NUCLEOTIDE SEQUENCE</scope>
    <source>
        <strain evidence="2">AP13</strain>
    </source>
</reference>
<evidence type="ECO:0000313" key="3">
    <source>
        <dbReference type="Proteomes" id="UP000823388"/>
    </source>
</evidence>
<name>A0A8T0PQI9_PANVG</name>
<evidence type="ECO:0000313" key="2">
    <source>
        <dbReference type="EMBL" id="KAG2564233.1"/>
    </source>
</evidence>
<dbReference type="InterPro" id="IPR011676">
    <property type="entry name" value="DUF1618"/>
</dbReference>
<dbReference type="PANTHER" id="PTHR33074:SF79">
    <property type="entry name" value="EXPRESSED PROTEIN"/>
    <property type="match status" value="1"/>
</dbReference>
<dbReference type="Proteomes" id="UP000823388">
    <property type="component" value="Chromosome 8K"/>
</dbReference>
<proteinExistence type="predicted"/>
<dbReference type="AlphaFoldDB" id="A0A8T0PQI9"/>
<keyword evidence="3" id="KW-1185">Reference proteome</keyword>
<accession>A0A8T0PQI9</accession>
<evidence type="ECO:0000259" key="1">
    <source>
        <dbReference type="Pfam" id="PF07762"/>
    </source>
</evidence>